<comment type="caution">
    <text evidence="1">The sequence shown here is derived from an EMBL/GenBank/DDBJ whole genome shotgun (WGS) entry which is preliminary data.</text>
</comment>
<gene>
    <name evidence="1" type="ORF">FEG63_14660</name>
</gene>
<evidence type="ECO:0000313" key="2">
    <source>
        <dbReference type="Proteomes" id="UP000708347"/>
    </source>
</evidence>
<dbReference type="Proteomes" id="UP000708347">
    <property type="component" value="Unassembled WGS sequence"/>
</dbReference>
<name>A0ABX2JSV0_9MYCO</name>
<dbReference type="Pfam" id="PF19927">
    <property type="entry name" value="DUF6390"/>
    <property type="match status" value="1"/>
</dbReference>
<organism evidence="1 2">
    <name type="scientific">Mycolicibacterium sphagni</name>
    <dbReference type="NCBI Taxonomy" id="1786"/>
    <lineage>
        <taxon>Bacteria</taxon>
        <taxon>Bacillati</taxon>
        <taxon>Actinomycetota</taxon>
        <taxon>Actinomycetes</taxon>
        <taxon>Mycobacteriales</taxon>
        <taxon>Mycobacteriaceae</taxon>
        <taxon>Mycolicibacterium</taxon>
    </lineage>
</organism>
<accession>A0ABX2JSV0</accession>
<dbReference type="InterPro" id="IPR045660">
    <property type="entry name" value="DUF6390"/>
</dbReference>
<evidence type="ECO:0000313" key="1">
    <source>
        <dbReference type="EMBL" id="NTY60788.1"/>
    </source>
</evidence>
<proteinExistence type="predicted"/>
<reference evidence="1 2" key="1">
    <citation type="submission" date="2019-05" db="EMBL/GenBank/DDBJ databases">
        <title>Mycolicibacterium sphagni ENV482 genome assembly.</title>
        <authorList>
            <person name="Chen W."/>
            <person name="Faulkner N.W."/>
            <person name="Hyman M.R."/>
        </authorList>
    </citation>
    <scope>NUCLEOTIDE SEQUENCE [LARGE SCALE GENOMIC DNA]</scope>
    <source>
        <strain evidence="1 2">ENV482</strain>
    </source>
</reference>
<sequence>MPASLHGWELFARFAFPPNELGYCGPPDATVLLPGGDHDEIVGHAQGFDGAWPYLDEIAAAAGIDDPMDAEVVRSYWIGGSLLDTVDPDILVTRLRAVFAGQPTGLLDRVDGHGLAHHSFHVFVVYPWIRLLRLDPGTPLRILQACRIRWGMVDSVDDEHVVLLSRPLRFDGDRLYLGDREPETVRWCRDGVALAPPPSRGDTVAAHWDWICGHLDEGEVAALATATASTLELVTSVTAS</sequence>
<dbReference type="EMBL" id="VBSB01000009">
    <property type="protein sequence ID" value="NTY60788.1"/>
    <property type="molecule type" value="Genomic_DNA"/>
</dbReference>
<keyword evidence="2" id="KW-1185">Reference proteome</keyword>
<protein>
    <submittedName>
        <fullName evidence="1">Uncharacterized protein</fullName>
    </submittedName>
</protein>